<gene>
    <name evidence="3" type="ORF">N656DRAFT_829102</name>
</gene>
<dbReference type="Gene3D" id="1.25.10.50">
    <property type="match status" value="1"/>
</dbReference>
<proteinExistence type="predicted"/>
<reference evidence="3" key="2">
    <citation type="submission" date="2023-05" db="EMBL/GenBank/DDBJ databases">
        <authorList>
            <consortium name="Lawrence Berkeley National Laboratory"/>
            <person name="Steindorff A."/>
            <person name="Hensen N."/>
            <person name="Bonometti L."/>
            <person name="Westerberg I."/>
            <person name="Brannstrom I.O."/>
            <person name="Guillou S."/>
            <person name="Cros-Aarteil S."/>
            <person name="Calhoun S."/>
            <person name="Haridas S."/>
            <person name="Kuo A."/>
            <person name="Mondo S."/>
            <person name="Pangilinan J."/>
            <person name="Riley R."/>
            <person name="Labutti K."/>
            <person name="Andreopoulos B."/>
            <person name="Lipzen A."/>
            <person name="Chen C."/>
            <person name="Yanf M."/>
            <person name="Daum C."/>
            <person name="Ng V."/>
            <person name="Clum A."/>
            <person name="Ohm R."/>
            <person name="Martin F."/>
            <person name="Silar P."/>
            <person name="Natvig D."/>
            <person name="Lalanne C."/>
            <person name="Gautier V."/>
            <person name="Ament-Velasquez S.L."/>
            <person name="Kruys A."/>
            <person name="Hutchinson M.I."/>
            <person name="Powell A.J."/>
            <person name="Barry K."/>
            <person name="Miller A.N."/>
            <person name="Grigoriev I.V."/>
            <person name="Debuchy R."/>
            <person name="Gladieux P."/>
            <person name="Thoren M.H."/>
            <person name="Johannesson H."/>
        </authorList>
    </citation>
    <scope>NUCLEOTIDE SEQUENCE</scope>
    <source>
        <strain evidence="3">CBS 508.74</strain>
    </source>
</reference>
<protein>
    <recommendedName>
        <fullName evidence="2">DNA mismatch repair protein HSM3 N-terminal domain-containing protein</fullName>
    </recommendedName>
</protein>
<sequence length="383" mass="41595">MDTAPITGLDELDKHLDDLVQDPTLPLIPKLFDDVELQLTESNIPPLIPRFLPRLTIILKQYAQDPAILASLTIKLLGPVSFTQVLQLASQDSLIQALDSPAPAANLLAMTVLHKAAANPADVAILSLMMPLIGAFIRRWLAAPQVEVGQKGGKVLGDLLDIDCELPPPLPPASGPGGDTDLVLRKTPGHGKLWHLLFNEPAMYRLLLDLCAGRHPDTAGNAHQLSLAQGRLLRILPRLAALDFRAVSQSQITAPMVVHLTNGHSQDQDNSDSVPSGPDPHPRPGEGLLQFAALRMVQREDLLMHLSLVDFFETFVGLMRVTEHTALKLETIRGLLSKATAGDEVLRDALLSLPDRAVEEEADGLRAWLSEVMPGEAVRLAMR</sequence>
<accession>A0AAN6YST9</accession>
<evidence type="ECO:0000313" key="3">
    <source>
        <dbReference type="EMBL" id="KAK4112837.1"/>
    </source>
</evidence>
<dbReference type="InterPro" id="IPR041335">
    <property type="entry name" value="HSM3_N"/>
</dbReference>
<keyword evidence="4" id="KW-1185">Reference proteome</keyword>
<dbReference type="Proteomes" id="UP001302812">
    <property type="component" value="Unassembled WGS sequence"/>
</dbReference>
<organism evidence="3 4">
    <name type="scientific">Canariomyces notabilis</name>
    <dbReference type="NCBI Taxonomy" id="2074819"/>
    <lineage>
        <taxon>Eukaryota</taxon>
        <taxon>Fungi</taxon>
        <taxon>Dikarya</taxon>
        <taxon>Ascomycota</taxon>
        <taxon>Pezizomycotina</taxon>
        <taxon>Sordariomycetes</taxon>
        <taxon>Sordariomycetidae</taxon>
        <taxon>Sordariales</taxon>
        <taxon>Chaetomiaceae</taxon>
        <taxon>Canariomyces</taxon>
    </lineage>
</organism>
<feature type="domain" description="DNA mismatch repair protein HSM3 N-terminal" evidence="2">
    <location>
        <begin position="21"/>
        <end position="123"/>
    </location>
</feature>
<dbReference type="RefSeq" id="XP_064670407.1">
    <property type="nucleotide sequence ID" value="XM_064818569.1"/>
</dbReference>
<evidence type="ECO:0000259" key="2">
    <source>
        <dbReference type="Pfam" id="PF18795"/>
    </source>
</evidence>
<name>A0AAN6YST9_9PEZI</name>
<feature type="region of interest" description="Disordered" evidence="1">
    <location>
        <begin position="262"/>
        <end position="285"/>
    </location>
</feature>
<dbReference type="EMBL" id="MU853341">
    <property type="protein sequence ID" value="KAK4112837.1"/>
    <property type="molecule type" value="Genomic_DNA"/>
</dbReference>
<dbReference type="AlphaFoldDB" id="A0AAN6YST9"/>
<dbReference type="GeneID" id="89942695"/>
<comment type="caution">
    <text evidence="3">The sequence shown here is derived from an EMBL/GenBank/DDBJ whole genome shotgun (WGS) entry which is preliminary data.</text>
</comment>
<evidence type="ECO:0000256" key="1">
    <source>
        <dbReference type="SAM" id="MobiDB-lite"/>
    </source>
</evidence>
<dbReference type="Pfam" id="PF18795">
    <property type="entry name" value="HSM3_N"/>
    <property type="match status" value="1"/>
</dbReference>
<reference evidence="3" key="1">
    <citation type="journal article" date="2023" name="Mol. Phylogenet. Evol.">
        <title>Genome-scale phylogeny and comparative genomics of the fungal order Sordariales.</title>
        <authorList>
            <person name="Hensen N."/>
            <person name="Bonometti L."/>
            <person name="Westerberg I."/>
            <person name="Brannstrom I.O."/>
            <person name="Guillou S."/>
            <person name="Cros-Aarteil S."/>
            <person name="Calhoun S."/>
            <person name="Haridas S."/>
            <person name="Kuo A."/>
            <person name="Mondo S."/>
            <person name="Pangilinan J."/>
            <person name="Riley R."/>
            <person name="LaButti K."/>
            <person name="Andreopoulos B."/>
            <person name="Lipzen A."/>
            <person name="Chen C."/>
            <person name="Yan M."/>
            <person name="Daum C."/>
            <person name="Ng V."/>
            <person name="Clum A."/>
            <person name="Steindorff A."/>
            <person name="Ohm R.A."/>
            <person name="Martin F."/>
            <person name="Silar P."/>
            <person name="Natvig D.O."/>
            <person name="Lalanne C."/>
            <person name="Gautier V."/>
            <person name="Ament-Velasquez S.L."/>
            <person name="Kruys A."/>
            <person name="Hutchinson M.I."/>
            <person name="Powell A.J."/>
            <person name="Barry K."/>
            <person name="Miller A.N."/>
            <person name="Grigoriev I.V."/>
            <person name="Debuchy R."/>
            <person name="Gladieux P."/>
            <person name="Hiltunen Thoren M."/>
            <person name="Johannesson H."/>
        </authorList>
    </citation>
    <scope>NUCLEOTIDE SEQUENCE</scope>
    <source>
        <strain evidence="3">CBS 508.74</strain>
    </source>
</reference>
<evidence type="ECO:0000313" key="4">
    <source>
        <dbReference type="Proteomes" id="UP001302812"/>
    </source>
</evidence>